<dbReference type="PANTHER" id="PTHR35569">
    <property type="entry name" value="CYANAMIDE HYDRATASE DDI2-RELATED"/>
    <property type="match status" value="1"/>
</dbReference>
<dbReference type="Gene3D" id="1.10.3210.10">
    <property type="entry name" value="Hypothetical protein af1432"/>
    <property type="match status" value="1"/>
</dbReference>
<evidence type="ECO:0000313" key="2">
    <source>
        <dbReference type="Proteomes" id="UP001335729"/>
    </source>
</evidence>
<protein>
    <submittedName>
        <fullName evidence="1">Phosphohydrolase</fullName>
    </submittedName>
</protein>
<accession>A0ABU7MNM5</accession>
<dbReference type="EMBL" id="JAZDUE010000002">
    <property type="protein sequence ID" value="MEE4021930.1"/>
    <property type="molecule type" value="Genomic_DNA"/>
</dbReference>
<evidence type="ECO:0000313" key="1">
    <source>
        <dbReference type="EMBL" id="MEE4021930.1"/>
    </source>
</evidence>
<proteinExistence type="predicted"/>
<dbReference type="SUPFAM" id="SSF109604">
    <property type="entry name" value="HD-domain/PDEase-like"/>
    <property type="match status" value="1"/>
</dbReference>
<sequence>MPTLKSLDWDWATSTGGTLSTRQKVELLGPLLRAVTSYPMVRLRLATSLRGSGRVDLDELRFPDSALARDAAAEAREVVSPHVLEHSYRTYIFGLALAGLQGAHIDEELNFVACMLHDTHLEDPTPGRCFAVVGGERAERFALDRGVDDDRAAALGAAIAGHINIGADSDLGDPAGFVAAGAWADLTGIGLDRFDGEWVDTVHDRYPRRDLRRNLLTAWEAEQQAVPRGRAQWATRWGGFPTLLKMAPFDE</sequence>
<gene>
    <name evidence="1" type="ORF">V1Y59_02475</name>
</gene>
<reference evidence="1 2" key="1">
    <citation type="submission" date="2024-01" db="EMBL/GenBank/DDBJ databases">
        <title>Draft genome sequence of Gordonia sp. PKS22-38.</title>
        <authorList>
            <person name="Suphannarot A."/>
            <person name="Mingma R."/>
        </authorList>
    </citation>
    <scope>NUCLEOTIDE SEQUENCE [LARGE SCALE GENOMIC DNA]</scope>
    <source>
        <strain evidence="1 2">PKS22-38</strain>
    </source>
</reference>
<name>A0ABU7MNM5_9ACTN</name>
<dbReference type="Proteomes" id="UP001335729">
    <property type="component" value="Unassembled WGS sequence"/>
</dbReference>
<keyword evidence="2" id="KW-1185">Reference proteome</keyword>
<organism evidence="1 2">
    <name type="scientific">Gordonia prachuapensis</name>
    <dbReference type="NCBI Taxonomy" id="3115651"/>
    <lineage>
        <taxon>Bacteria</taxon>
        <taxon>Bacillati</taxon>
        <taxon>Actinomycetota</taxon>
        <taxon>Actinomycetes</taxon>
        <taxon>Mycobacteriales</taxon>
        <taxon>Gordoniaceae</taxon>
        <taxon>Gordonia</taxon>
    </lineage>
</organism>
<dbReference type="PANTHER" id="PTHR35569:SF1">
    <property type="entry name" value="CYANAMIDE HYDRATASE DDI2-RELATED"/>
    <property type="match status" value="1"/>
</dbReference>
<comment type="caution">
    <text evidence="1">The sequence shown here is derived from an EMBL/GenBank/DDBJ whole genome shotgun (WGS) entry which is preliminary data.</text>
</comment>
<dbReference type="RefSeq" id="WP_330503256.1">
    <property type="nucleotide sequence ID" value="NZ_JAZDUE010000002.1"/>
</dbReference>